<dbReference type="Pfam" id="PF00528">
    <property type="entry name" value="BPD_transp_1"/>
    <property type="match status" value="1"/>
</dbReference>
<evidence type="ECO:0000256" key="1">
    <source>
        <dbReference type="ARBA" id="ARBA00004651"/>
    </source>
</evidence>
<evidence type="ECO:0000256" key="6">
    <source>
        <dbReference type="ARBA" id="ARBA00023136"/>
    </source>
</evidence>
<dbReference type="SUPFAM" id="SSF161098">
    <property type="entry name" value="MetI-like"/>
    <property type="match status" value="1"/>
</dbReference>
<evidence type="ECO:0000259" key="8">
    <source>
        <dbReference type="PROSITE" id="PS50928"/>
    </source>
</evidence>
<evidence type="ECO:0000256" key="2">
    <source>
        <dbReference type="ARBA" id="ARBA00022448"/>
    </source>
</evidence>
<dbReference type="GO" id="GO:0005886">
    <property type="term" value="C:plasma membrane"/>
    <property type="evidence" value="ECO:0007669"/>
    <property type="project" value="UniProtKB-SubCell"/>
</dbReference>
<comment type="similarity">
    <text evidence="7">Belongs to the binding-protein-dependent transport system permease family.</text>
</comment>
<dbReference type="PANTHER" id="PTHR43744">
    <property type="entry name" value="ABC TRANSPORTER PERMEASE PROTEIN MG189-RELATED-RELATED"/>
    <property type="match status" value="1"/>
</dbReference>
<feature type="transmembrane region" description="Helical" evidence="7">
    <location>
        <begin position="130"/>
        <end position="151"/>
    </location>
</feature>
<evidence type="ECO:0000256" key="7">
    <source>
        <dbReference type="RuleBase" id="RU363032"/>
    </source>
</evidence>
<dbReference type="Gene3D" id="1.10.3720.10">
    <property type="entry name" value="MetI-like"/>
    <property type="match status" value="1"/>
</dbReference>
<keyword evidence="2 7" id="KW-0813">Transport</keyword>
<feature type="transmembrane region" description="Helical" evidence="7">
    <location>
        <begin position="93"/>
        <end position="118"/>
    </location>
</feature>
<comment type="caution">
    <text evidence="9">The sequence shown here is derived from an EMBL/GenBank/DDBJ whole genome shotgun (WGS) entry which is preliminary data.</text>
</comment>
<keyword evidence="5 7" id="KW-1133">Transmembrane helix</keyword>
<feature type="transmembrane region" description="Helical" evidence="7">
    <location>
        <begin position="202"/>
        <end position="224"/>
    </location>
</feature>
<dbReference type="GO" id="GO:0055085">
    <property type="term" value="P:transmembrane transport"/>
    <property type="evidence" value="ECO:0007669"/>
    <property type="project" value="InterPro"/>
</dbReference>
<feature type="domain" description="ABC transmembrane type-1" evidence="8">
    <location>
        <begin position="94"/>
        <end position="279"/>
    </location>
</feature>
<evidence type="ECO:0000256" key="3">
    <source>
        <dbReference type="ARBA" id="ARBA00022475"/>
    </source>
</evidence>
<dbReference type="EMBL" id="VBZC01000025">
    <property type="protein sequence ID" value="TLS43967.1"/>
    <property type="molecule type" value="Genomic_DNA"/>
</dbReference>
<organism evidence="9 10">
    <name type="scientific">Streptomyces montanus</name>
    <dbReference type="NCBI Taxonomy" id="2580423"/>
    <lineage>
        <taxon>Bacteria</taxon>
        <taxon>Bacillati</taxon>
        <taxon>Actinomycetota</taxon>
        <taxon>Actinomycetes</taxon>
        <taxon>Kitasatosporales</taxon>
        <taxon>Streptomycetaceae</taxon>
        <taxon>Streptomyces</taxon>
    </lineage>
</organism>
<proteinExistence type="inferred from homology"/>
<dbReference type="Proteomes" id="UP000305906">
    <property type="component" value="Unassembled WGS sequence"/>
</dbReference>
<keyword evidence="4 7" id="KW-0812">Transmembrane</keyword>
<keyword evidence="3" id="KW-1003">Cell membrane</keyword>
<keyword evidence="6 7" id="KW-0472">Membrane</keyword>
<comment type="subcellular location">
    <subcellularLocation>
        <location evidence="1 7">Cell membrane</location>
        <topology evidence="1 7">Multi-pass membrane protein</topology>
    </subcellularLocation>
</comment>
<evidence type="ECO:0000313" key="10">
    <source>
        <dbReference type="Proteomes" id="UP000305906"/>
    </source>
</evidence>
<gene>
    <name evidence="9" type="ORF">FE633_23070</name>
</gene>
<dbReference type="PROSITE" id="PS50928">
    <property type="entry name" value="ABC_TM1"/>
    <property type="match status" value="1"/>
</dbReference>
<keyword evidence="10" id="KW-1185">Reference proteome</keyword>
<dbReference type="CDD" id="cd06261">
    <property type="entry name" value="TM_PBP2"/>
    <property type="match status" value="1"/>
</dbReference>
<accession>A0A5R9FJE6</accession>
<evidence type="ECO:0000313" key="9">
    <source>
        <dbReference type="EMBL" id="TLS43967.1"/>
    </source>
</evidence>
<reference evidence="9 10" key="1">
    <citation type="submission" date="2019-05" db="EMBL/GenBank/DDBJ databases">
        <title>Streptomyces sp. NEAU-C151, a novel actinomycete isolated from soil.</title>
        <authorList>
            <person name="Han L."/>
            <person name="Jiang H."/>
        </authorList>
    </citation>
    <scope>NUCLEOTIDE SEQUENCE [LARGE SCALE GENOMIC DNA]</scope>
    <source>
        <strain evidence="9 10">NEAU-C151</strain>
    </source>
</reference>
<evidence type="ECO:0000256" key="4">
    <source>
        <dbReference type="ARBA" id="ARBA00022692"/>
    </source>
</evidence>
<dbReference type="AlphaFoldDB" id="A0A5R9FJE6"/>
<sequence length="379" mass="40505">MPVVSKLPLCHGSSGSNGEASRREGWFPRCGGGEIETFGRLVSPAPLVFLLCLGNSLATKEELAANGGYVLFPSNPTFESYNVVLSGGVVTRAAVVSVVITLVGTALSLLCTVALAYGLSRPGTVAGKPLLLIVLGTFLFTPGIIPNYLVIQELGMIDTYGTLIAPIMLNAFNIVVVRAFFQGIPDELHEAARLDGAGDPRILLRIVLPLSKAVIAVVGMFYAVQYWNNFFNAMLYINDGSKLPLLVVLRSYVLQGDTFNAKALGVATLPSSTAESLGAREGHIEWVFGGPDSVITRDVVARQGYALRLRLHTVGNDRQVHIGTVIDCSAPRPRRPMRLCGSGPGKPPPARTPPMPDMTRQMPLTCVPVACVTLVWPVE</sequence>
<evidence type="ECO:0000256" key="5">
    <source>
        <dbReference type="ARBA" id="ARBA00022989"/>
    </source>
</evidence>
<feature type="transmembrane region" description="Helical" evidence="7">
    <location>
        <begin position="163"/>
        <end position="181"/>
    </location>
</feature>
<protein>
    <submittedName>
        <fullName evidence="9">Carbohydrate ABC transporter permease</fullName>
    </submittedName>
</protein>
<dbReference type="InterPro" id="IPR035906">
    <property type="entry name" value="MetI-like_sf"/>
</dbReference>
<name>A0A5R9FJE6_9ACTN</name>
<dbReference type="PANTHER" id="PTHR43744:SF9">
    <property type="entry name" value="POLYGALACTURONAN_RHAMNOGALACTURONAN TRANSPORT SYSTEM PERMEASE PROTEIN YTCP"/>
    <property type="match status" value="1"/>
</dbReference>
<dbReference type="InterPro" id="IPR000515">
    <property type="entry name" value="MetI-like"/>
</dbReference>